<organism evidence="3 4">
    <name type="scientific">Propioniciclava sinopodophylli</name>
    <dbReference type="NCBI Taxonomy" id="1837344"/>
    <lineage>
        <taxon>Bacteria</taxon>
        <taxon>Bacillati</taxon>
        <taxon>Actinomycetota</taxon>
        <taxon>Actinomycetes</taxon>
        <taxon>Propionibacteriales</taxon>
        <taxon>Propionibacteriaceae</taxon>
        <taxon>Propioniciclava</taxon>
    </lineage>
</organism>
<gene>
    <name evidence="3" type="ORF">ET989_00715</name>
</gene>
<dbReference type="Pfam" id="PF00346">
    <property type="entry name" value="Complex1_49kDa"/>
    <property type="match status" value="2"/>
</dbReference>
<dbReference type="Gene3D" id="1.10.645.10">
    <property type="entry name" value="Cytochrome-c3 Hydrogenase, chain B"/>
    <property type="match status" value="1"/>
</dbReference>
<keyword evidence="4" id="KW-1185">Reference proteome</keyword>
<reference evidence="3 4" key="1">
    <citation type="submission" date="2019-01" db="EMBL/GenBank/DDBJ databases">
        <title>Lactibacter flavus gen. nov., sp. nov., a novel bacterium of the family Propionibacteriaceae isolated from raw milk and dairy products.</title>
        <authorList>
            <person name="Huptas C."/>
            <person name="Wenning M."/>
            <person name="Breitenwieser F."/>
            <person name="Doll E."/>
            <person name="Von Neubeck M."/>
            <person name="Busse H.-J."/>
            <person name="Scherer S."/>
        </authorList>
    </citation>
    <scope>NUCLEOTIDE SEQUENCE [LARGE SCALE GENOMIC DNA]</scope>
    <source>
        <strain evidence="3 4">KCTC 33808</strain>
    </source>
</reference>
<accession>A0A4Q9KGN1</accession>
<dbReference type="OrthoDB" id="9801496at2"/>
<sequence>MTESVVRIGGIPDPHFGGELIDLGPTHPGSAGILDVRISTTGVAIASADPHPGSLHRGVEMILTARDYRQALSLANRHDWQAPFFGEWALARLVEDALGIEAPARARWLRAVGAEHSRIASHLAYLSFVGHRLGDASLGTDGVREALRGQTAAWTGNRVHPMVVRLGGVAADLPAGWADAERGVVARASELAERIGTAVAAGFGAGVAPVSAAVVDAHGLAGAVARASGVATDLRRAGSLHEEPWAGLADLLAVDAAATGDAQARFAHLAAEVVASAAMLGRLLDALPDGPLVAHLPKVVKLPDGDWLAAVEAPLGRAGMVVTSRGEKTPWRLRLRTPSFANVSAWPAVLPGTDRADLDVAIASLPWVAGDLDK</sequence>
<dbReference type="GO" id="GO:0016651">
    <property type="term" value="F:oxidoreductase activity, acting on NAD(P)H"/>
    <property type="evidence" value="ECO:0007669"/>
    <property type="project" value="InterPro"/>
</dbReference>
<dbReference type="GO" id="GO:0051287">
    <property type="term" value="F:NAD binding"/>
    <property type="evidence" value="ECO:0007669"/>
    <property type="project" value="InterPro"/>
</dbReference>
<dbReference type="Proteomes" id="UP000292373">
    <property type="component" value="Unassembled WGS sequence"/>
</dbReference>
<proteinExistence type="predicted"/>
<dbReference type="InterPro" id="IPR052197">
    <property type="entry name" value="ComplexI_49kDa-like"/>
</dbReference>
<feature type="domain" description="NADH-quinone oxidoreductase subunit D" evidence="2">
    <location>
        <begin position="300"/>
        <end position="374"/>
    </location>
</feature>
<dbReference type="RefSeq" id="WP_131166639.1">
    <property type="nucleotide sequence ID" value="NZ_SDMQ01000001.1"/>
</dbReference>
<dbReference type="EMBL" id="SDMQ01000001">
    <property type="protein sequence ID" value="TBT88509.1"/>
    <property type="molecule type" value="Genomic_DNA"/>
</dbReference>
<dbReference type="SUPFAM" id="SSF56762">
    <property type="entry name" value="HydB/Nqo4-like"/>
    <property type="match status" value="1"/>
</dbReference>
<dbReference type="PANTHER" id="PTHR43485">
    <property type="entry name" value="HYDROGENASE-4 COMPONENT G"/>
    <property type="match status" value="1"/>
</dbReference>
<dbReference type="PANTHER" id="PTHR43485:SF1">
    <property type="entry name" value="FORMATE HYDROGENLYASE SUBUNIT 5-RELATED"/>
    <property type="match status" value="1"/>
</dbReference>
<feature type="domain" description="NADH-quinone oxidoreductase subunit D" evidence="2">
    <location>
        <begin position="144"/>
        <end position="299"/>
    </location>
</feature>
<name>A0A4Q9KGN1_9ACTN</name>
<comment type="caution">
    <text evidence="3">The sequence shown here is derived from an EMBL/GenBank/DDBJ whole genome shotgun (WGS) entry which is preliminary data.</text>
</comment>
<keyword evidence="1" id="KW-0560">Oxidoreductase</keyword>
<evidence type="ECO:0000313" key="4">
    <source>
        <dbReference type="Proteomes" id="UP000292373"/>
    </source>
</evidence>
<dbReference type="AlphaFoldDB" id="A0A4Q9KGN1"/>
<dbReference type="GO" id="GO:0048038">
    <property type="term" value="F:quinone binding"/>
    <property type="evidence" value="ECO:0007669"/>
    <property type="project" value="InterPro"/>
</dbReference>
<protein>
    <submittedName>
        <fullName evidence="3">NADH-quinone oxidoreductase subunit D</fullName>
    </submittedName>
</protein>
<dbReference type="InterPro" id="IPR029014">
    <property type="entry name" value="NiFe-Hase_large"/>
</dbReference>
<dbReference type="InterPro" id="IPR001135">
    <property type="entry name" value="NADH_Q_OxRdtase_suD"/>
</dbReference>
<evidence type="ECO:0000313" key="3">
    <source>
        <dbReference type="EMBL" id="TBT88509.1"/>
    </source>
</evidence>
<evidence type="ECO:0000256" key="1">
    <source>
        <dbReference type="ARBA" id="ARBA00023002"/>
    </source>
</evidence>
<evidence type="ECO:0000259" key="2">
    <source>
        <dbReference type="Pfam" id="PF00346"/>
    </source>
</evidence>